<comment type="catalytic activity">
    <reaction evidence="4">
        <text>2 cob(II)alamin + reduced [electron-transfer flavoprotein] + 2 ATP = 2 adenosylcob(III)alamin + 2 triphosphate + oxidized [electron-transfer flavoprotein] + 3 H(+)</text>
        <dbReference type="Rhea" id="RHEA:28671"/>
        <dbReference type="Rhea" id="RHEA-COMP:10685"/>
        <dbReference type="Rhea" id="RHEA-COMP:10686"/>
        <dbReference type="ChEBI" id="CHEBI:15378"/>
        <dbReference type="ChEBI" id="CHEBI:16304"/>
        <dbReference type="ChEBI" id="CHEBI:18036"/>
        <dbReference type="ChEBI" id="CHEBI:18408"/>
        <dbReference type="ChEBI" id="CHEBI:30616"/>
        <dbReference type="ChEBI" id="CHEBI:57692"/>
        <dbReference type="ChEBI" id="CHEBI:58307"/>
        <dbReference type="EC" id="2.5.1.17"/>
    </reaction>
</comment>
<evidence type="ECO:0000256" key="1">
    <source>
        <dbReference type="ARBA" id="ARBA00022679"/>
    </source>
</evidence>
<organism evidence="6 7">
    <name type="scientific">Prevotella micans F0438</name>
    <dbReference type="NCBI Taxonomy" id="883158"/>
    <lineage>
        <taxon>Bacteria</taxon>
        <taxon>Pseudomonadati</taxon>
        <taxon>Bacteroidota</taxon>
        <taxon>Bacteroidia</taxon>
        <taxon>Bacteroidales</taxon>
        <taxon>Prevotellaceae</taxon>
        <taxon>Prevotella</taxon>
    </lineage>
</organism>
<protein>
    <recommendedName>
        <fullName evidence="4">Corrinoid adenosyltransferase</fullName>
        <ecNumber evidence="4">2.5.1.17</ecNumber>
    </recommendedName>
    <alternativeName>
        <fullName evidence="4">Cob(II)alamin adenosyltransferase</fullName>
    </alternativeName>
    <alternativeName>
        <fullName evidence="4">Cob(II)yrinic acid a,c-diamide adenosyltransferase</fullName>
    </alternativeName>
    <alternativeName>
        <fullName evidence="4">Cobinamide/cobalamin adenosyltransferase</fullName>
    </alternativeName>
</protein>
<dbReference type="eggNOG" id="COG2096">
    <property type="taxonomic scope" value="Bacteria"/>
</dbReference>
<dbReference type="InterPro" id="IPR036451">
    <property type="entry name" value="CblAdoTrfase-like_sf"/>
</dbReference>
<dbReference type="PATRIC" id="fig|883158.3.peg.1657"/>
<keyword evidence="4" id="KW-0169">Cobalamin biosynthesis</keyword>
<keyword evidence="2 4" id="KW-0547">Nucleotide-binding</keyword>
<comment type="pathway">
    <text evidence="4">Cofactor biosynthesis; adenosylcobalamin biosynthesis; adenosylcobalamin from cob(II)yrinate a,c-diamide: step 2/7.</text>
</comment>
<evidence type="ECO:0000256" key="2">
    <source>
        <dbReference type="ARBA" id="ARBA00022741"/>
    </source>
</evidence>
<gene>
    <name evidence="6" type="ORF">HMPREF9140_01653</name>
</gene>
<sequence>MMKNKIYTRTGDTGETDLRHNLRVRKTDPRIEICGTLDELNAHIGLLVAQLANNNHKEELNNVQSSLFTIGASIVSDASVKIEGMSAQTLEQLIDGMQEQLPPQHCFVLPGGCIQAAQAHVCRTVCRRAERLITGLETLKSIHPETLAYMNRLSDYFFVLSRHLNMLSNTPEKRWGPLGDKK</sequence>
<dbReference type="SUPFAM" id="SSF89028">
    <property type="entry name" value="Cobalamin adenosyltransferase-like"/>
    <property type="match status" value="1"/>
</dbReference>
<dbReference type="Proteomes" id="UP000016023">
    <property type="component" value="Unassembled WGS sequence"/>
</dbReference>
<dbReference type="NCBIfam" id="TIGR00636">
    <property type="entry name" value="PduO_Nterm"/>
    <property type="match status" value="1"/>
</dbReference>
<dbReference type="Pfam" id="PF01923">
    <property type="entry name" value="Cob_adeno_trans"/>
    <property type="match status" value="1"/>
</dbReference>
<reference evidence="6 7" key="1">
    <citation type="submission" date="2011-12" db="EMBL/GenBank/DDBJ databases">
        <title>The Genome Sequence of Prevotella micans F0438.</title>
        <authorList>
            <consortium name="The Broad Institute Genome Sequencing Platform"/>
            <person name="Earl A."/>
            <person name="Ward D."/>
            <person name="Feldgarden M."/>
            <person name="Gevers D."/>
            <person name="Izard J."/>
            <person name="Baranova O.V."/>
            <person name="Blanton J.M."/>
            <person name="Wade W.G."/>
            <person name="Dewhirst F.E."/>
            <person name="Young S.K."/>
            <person name="Zeng Q."/>
            <person name="Gargeya S."/>
            <person name="Fitzgerald M."/>
            <person name="Haas B."/>
            <person name="Abouelleil A."/>
            <person name="Alvarado L."/>
            <person name="Arachchi H.M."/>
            <person name="Berlin A."/>
            <person name="Chapman S.B."/>
            <person name="Gearin G."/>
            <person name="Goldberg J."/>
            <person name="Griggs A."/>
            <person name="Gujja S."/>
            <person name="Hansen M."/>
            <person name="Heiman D."/>
            <person name="Howarth C."/>
            <person name="Larimer J."/>
            <person name="Lui A."/>
            <person name="MacDonald P.J.P."/>
            <person name="McCowen C."/>
            <person name="Montmayeur A."/>
            <person name="Murphy C."/>
            <person name="Neiman D."/>
            <person name="Pearson M."/>
            <person name="Priest M."/>
            <person name="Roberts A."/>
            <person name="Saif S."/>
            <person name="Shea T."/>
            <person name="Sisk P."/>
            <person name="Stolte C."/>
            <person name="Sykes S."/>
            <person name="Wortman J."/>
            <person name="Nusbaum C."/>
            <person name="Birren B."/>
        </authorList>
    </citation>
    <scope>NUCLEOTIDE SEQUENCE [LARGE SCALE GENOMIC DNA]</scope>
    <source>
        <strain evidence="6 7">F0438</strain>
    </source>
</reference>
<dbReference type="InterPro" id="IPR029499">
    <property type="entry name" value="PduO-typ"/>
</dbReference>
<dbReference type="HOGENOM" id="CLU_083486_0_1_10"/>
<accession>H1Q415</accession>
<evidence type="ECO:0000313" key="7">
    <source>
        <dbReference type="Proteomes" id="UP000016023"/>
    </source>
</evidence>
<dbReference type="UniPathway" id="UPA00148">
    <property type="reaction ID" value="UER00233"/>
</dbReference>
<dbReference type="RefSeq" id="WP_006953181.1">
    <property type="nucleotide sequence ID" value="NZ_JH594523.1"/>
</dbReference>
<evidence type="ECO:0000313" key="6">
    <source>
        <dbReference type="EMBL" id="EHO68081.1"/>
    </source>
</evidence>
<evidence type="ECO:0000259" key="5">
    <source>
        <dbReference type="Pfam" id="PF01923"/>
    </source>
</evidence>
<dbReference type="InterPro" id="IPR016030">
    <property type="entry name" value="CblAdoTrfase-like"/>
</dbReference>
<comment type="catalytic activity">
    <reaction evidence="4">
        <text>2 cob(II)yrinate a,c diamide + reduced [electron-transfer flavoprotein] + 2 ATP = 2 adenosylcob(III)yrinate a,c-diamide + 2 triphosphate + oxidized [electron-transfer flavoprotein] + 3 H(+)</text>
        <dbReference type="Rhea" id="RHEA:11528"/>
        <dbReference type="Rhea" id="RHEA-COMP:10685"/>
        <dbReference type="Rhea" id="RHEA-COMP:10686"/>
        <dbReference type="ChEBI" id="CHEBI:15378"/>
        <dbReference type="ChEBI" id="CHEBI:18036"/>
        <dbReference type="ChEBI" id="CHEBI:30616"/>
        <dbReference type="ChEBI" id="CHEBI:57692"/>
        <dbReference type="ChEBI" id="CHEBI:58307"/>
        <dbReference type="ChEBI" id="CHEBI:58503"/>
        <dbReference type="ChEBI" id="CHEBI:58537"/>
        <dbReference type="EC" id="2.5.1.17"/>
    </reaction>
</comment>
<dbReference type="AlphaFoldDB" id="H1Q415"/>
<dbReference type="EC" id="2.5.1.17" evidence="4"/>
<keyword evidence="3 4" id="KW-0067">ATP-binding</keyword>
<dbReference type="GO" id="GO:0008817">
    <property type="term" value="F:corrinoid adenosyltransferase activity"/>
    <property type="evidence" value="ECO:0007669"/>
    <property type="project" value="UniProtKB-UniRule"/>
</dbReference>
<evidence type="ECO:0000256" key="4">
    <source>
        <dbReference type="RuleBase" id="RU366026"/>
    </source>
</evidence>
<keyword evidence="7" id="KW-1185">Reference proteome</keyword>
<dbReference type="GO" id="GO:0009236">
    <property type="term" value="P:cobalamin biosynthetic process"/>
    <property type="evidence" value="ECO:0007669"/>
    <property type="project" value="UniProtKB-UniRule"/>
</dbReference>
<dbReference type="GO" id="GO:0005524">
    <property type="term" value="F:ATP binding"/>
    <property type="evidence" value="ECO:0007669"/>
    <property type="project" value="UniProtKB-UniRule"/>
</dbReference>
<dbReference type="PANTHER" id="PTHR12213:SF0">
    <property type="entry name" value="CORRINOID ADENOSYLTRANSFERASE MMAB"/>
    <property type="match status" value="1"/>
</dbReference>
<comment type="caution">
    <text evidence="6">The sequence shown here is derived from an EMBL/GenBank/DDBJ whole genome shotgun (WGS) entry which is preliminary data.</text>
</comment>
<keyword evidence="1 4" id="KW-0808">Transferase</keyword>
<proteinExistence type="inferred from homology"/>
<comment type="similarity">
    <text evidence="4">Belongs to the Cob(I)alamin adenosyltransferase family.</text>
</comment>
<feature type="domain" description="Cobalamin adenosyltransferase-like" evidence="5">
    <location>
        <begin position="6"/>
        <end position="163"/>
    </location>
</feature>
<name>H1Q415_9BACT</name>
<dbReference type="PANTHER" id="PTHR12213">
    <property type="entry name" value="CORRINOID ADENOSYLTRANSFERASE"/>
    <property type="match status" value="1"/>
</dbReference>
<dbReference type="Gene3D" id="1.20.1200.10">
    <property type="entry name" value="Cobalamin adenosyltransferase-like"/>
    <property type="match status" value="1"/>
</dbReference>
<dbReference type="EMBL" id="AGWK01000043">
    <property type="protein sequence ID" value="EHO68081.1"/>
    <property type="molecule type" value="Genomic_DNA"/>
</dbReference>
<evidence type="ECO:0000256" key="3">
    <source>
        <dbReference type="ARBA" id="ARBA00022840"/>
    </source>
</evidence>
<dbReference type="STRING" id="883158.HMPREF9140_01653"/>